<dbReference type="Proteomes" id="UP000829398">
    <property type="component" value="Chromosome 4"/>
</dbReference>
<gene>
    <name evidence="1" type="ORF">KPL71_012300</name>
</gene>
<accession>A0ACB8LA64</accession>
<keyword evidence="2" id="KW-1185">Reference proteome</keyword>
<reference evidence="2" key="1">
    <citation type="journal article" date="2023" name="Hortic. Res.">
        <title>A chromosome-level phased genome enabling allele-level studies in sweet orange: a case study on citrus Huanglongbing tolerance.</title>
        <authorList>
            <person name="Wu B."/>
            <person name="Yu Q."/>
            <person name="Deng Z."/>
            <person name="Duan Y."/>
            <person name="Luo F."/>
            <person name="Gmitter F. Jr."/>
        </authorList>
    </citation>
    <scope>NUCLEOTIDE SEQUENCE [LARGE SCALE GENOMIC DNA]</scope>
    <source>
        <strain evidence="2">cv. Valencia</strain>
    </source>
</reference>
<name>A0ACB8LA64_CITSI</name>
<protein>
    <submittedName>
        <fullName evidence="1">Reverse transcriptase Ty1/copia-type domain-containing protein</fullName>
    </submittedName>
</protein>
<evidence type="ECO:0000313" key="2">
    <source>
        <dbReference type="Proteomes" id="UP000829398"/>
    </source>
</evidence>
<keyword evidence="1" id="KW-0808">Transferase</keyword>
<evidence type="ECO:0000313" key="1">
    <source>
        <dbReference type="EMBL" id="KAH9770205.1"/>
    </source>
</evidence>
<comment type="caution">
    <text evidence="1">The sequence shown here is derived from an EMBL/GenBank/DDBJ whole genome shotgun (WGS) entry which is preliminary data.</text>
</comment>
<keyword evidence="1" id="KW-0548">Nucleotidyltransferase</keyword>
<organism evidence="1 2">
    <name type="scientific">Citrus sinensis</name>
    <name type="common">Sweet orange</name>
    <name type="synonym">Citrus aurantium var. sinensis</name>
    <dbReference type="NCBI Taxonomy" id="2711"/>
    <lineage>
        <taxon>Eukaryota</taxon>
        <taxon>Viridiplantae</taxon>
        <taxon>Streptophyta</taxon>
        <taxon>Embryophyta</taxon>
        <taxon>Tracheophyta</taxon>
        <taxon>Spermatophyta</taxon>
        <taxon>Magnoliopsida</taxon>
        <taxon>eudicotyledons</taxon>
        <taxon>Gunneridae</taxon>
        <taxon>Pentapetalae</taxon>
        <taxon>rosids</taxon>
        <taxon>malvids</taxon>
        <taxon>Sapindales</taxon>
        <taxon>Rutaceae</taxon>
        <taxon>Aurantioideae</taxon>
        <taxon>Citrus</taxon>
    </lineage>
</organism>
<dbReference type="EMBL" id="CM039173">
    <property type="protein sequence ID" value="KAH9770205.1"/>
    <property type="molecule type" value="Genomic_DNA"/>
</dbReference>
<sequence length="635" mass="70412">MSRSNHIASSSLSFHFVQPVKLDRSNYLVWKAQVRTSIIANGLESFINGENCWMLSSMVDNVLIMVINCETSLELWEMLAEIFMSQSKASLAIGGNPVTSNELIMHLLTGLDDNYESLVTNILTRLEKEKLTVEEKNVGAGNSGAYDNNQNRSTGLGKDVVCQICFIPGHVAYKCKHRFNQGFIPRNRGFDAFRPRGGGVMNPQGVFDFQGANGAYNGVPTANMYVGNIGIPHNVPPSAQLANYSSVADPAWYLGSEATNHIAQDAGILSKYSTYHVFEKLHVGNGMGLPIHNVGSVAIKTLSAKPIYLNNVLHVPTITKNLISVSKLLADNNVFIEFYNHVCFVKDKNSRITLLKGIARGVTKTNTGLHLSQSKYIVDLLNKVNMQDCTPRSTPMAANVPLTKTDSEFFADATLYRSTIGTLQYATLTRPKIAFPVNKLSQFLAAPKNNHWQACKRILRYLKGTMHMGLQYSNQGPLHIDCFSDADWAADRDDRKSIARYCVYFGPNLISWCSKKQEVVSKSSTKSEYQALAMAASEVFWLKSLLTEISISLVSTPVIWCDNQSAAALASNPKFHSRTKHIELDVHFLREKVANKSFQVSYVPSSDNSADILTKALAYHPFHYLRDKLTLTSLG</sequence>
<proteinExistence type="predicted"/>
<keyword evidence="1" id="KW-0695">RNA-directed DNA polymerase</keyword>